<dbReference type="InterPro" id="IPR036397">
    <property type="entry name" value="RNaseH_sf"/>
</dbReference>
<dbReference type="PROSITE" id="PS50821">
    <property type="entry name" value="PAZ"/>
    <property type="match status" value="1"/>
</dbReference>
<keyword evidence="5" id="KW-0687">Ribonucleoprotein</keyword>
<dbReference type="AlphaFoldDB" id="A0A2P5CQF5"/>
<dbReference type="InterPro" id="IPR045246">
    <property type="entry name" value="Piwi_ago-like"/>
</dbReference>
<dbReference type="InterPro" id="IPR036085">
    <property type="entry name" value="PAZ_dom_sf"/>
</dbReference>
<evidence type="ECO:0000256" key="6">
    <source>
        <dbReference type="SAM" id="MobiDB-lite"/>
    </source>
</evidence>
<dbReference type="Pfam" id="PF12764">
    <property type="entry name" value="Gly-rich_Ago1"/>
    <property type="match status" value="1"/>
</dbReference>
<dbReference type="Gene3D" id="3.40.50.2300">
    <property type="match status" value="1"/>
</dbReference>
<evidence type="ECO:0000313" key="9">
    <source>
        <dbReference type="EMBL" id="PON63253.1"/>
    </source>
</evidence>
<feature type="compositionally biased region" description="Gly residues" evidence="6">
    <location>
        <begin position="97"/>
        <end position="130"/>
    </location>
</feature>
<dbReference type="Pfam" id="PF02171">
    <property type="entry name" value="Piwi"/>
    <property type="match status" value="1"/>
</dbReference>
<evidence type="ECO:0000256" key="1">
    <source>
        <dbReference type="ARBA" id="ARBA00008201"/>
    </source>
</evidence>
<feature type="compositionally biased region" description="Low complexity" evidence="6">
    <location>
        <begin position="33"/>
        <end position="45"/>
    </location>
</feature>
<keyword evidence="9" id="KW-0540">Nuclease</keyword>
<feature type="compositionally biased region" description="Gly residues" evidence="6">
    <location>
        <begin position="21"/>
        <end position="32"/>
    </location>
</feature>
<feature type="compositionally biased region" description="Gly residues" evidence="6">
    <location>
        <begin position="46"/>
        <end position="80"/>
    </location>
</feature>
<feature type="domain" description="PAZ" evidence="7">
    <location>
        <begin position="412"/>
        <end position="525"/>
    </location>
</feature>
<evidence type="ECO:0000259" key="7">
    <source>
        <dbReference type="PROSITE" id="PS50821"/>
    </source>
</evidence>
<reference evidence="10" key="1">
    <citation type="submission" date="2016-06" db="EMBL/GenBank/DDBJ databases">
        <title>Parallel loss of symbiosis genes in relatives of nitrogen-fixing non-legume Parasponia.</title>
        <authorList>
            <person name="Van Velzen R."/>
            <person name="Holmer R."/>
            <person name="Bu F."/>
            <person name="Rutten L."/>
            <person name="Van Zeijl A."/>
            <person name="Liu W."/>
            <person name="Santuari L."/>
            <person name="Cao Q."/>
            <person name="Sharma T."/>
            <person name="Shen D."/>
            <person name="Roswanjaya Y."/>
            <person name="Wardhani T."/>
            <person name="Kalhor M.S."/>
            <person name="Jansen J."/>
            <person name="Van den Hoogen J."/>
            <person name="Gungor B."/>
            <person name="Hartog M."/>
            <person name="Hontelez J."/>
            <person name="Verver J."/>
            <person name="Yang W.-C."/>
            <person name="Schijlen E."/>
            <person name="Repin R."/>
            <person name="Schilthuizen M."/>
            <person name="Schranz E."/>
            <person name="Heidstra R."/>
            <person name="Miyata K."/>
            <person name="Fedorova E."/>
            <person name="Kohlen W."/>
            <person name="Bisseling T."/>
            <person name="Smit S."/>
            <person name="Geurts R."/>
        </authorList>
    </citation>
    <scope>NUCLEOTIDE SEQUENCE [LARGE SCALE GENOMIC DNA]</scope>
    <source>
        <strain evidence="10">cv. RG33-2</strain>
    </source>
</reference>
<dbReference type="FunCoup" id="A0A2P5CQF5">
    <property type="interactions" value="2887"/>
</dbReference>
<keyword evidence="3" id="KW-0810">Translation regulation</keyword>
<evidence type="ECO:0000259" key="8">
    <source>
        <dbReference type="PROSITE" id="PS50822"/>
    </source>
</evidence>
<keyword evidence="10" id="KW-1185">Reference proteome</keyword>
<organism evidence="9 10">
    <name type="scientific">Trema orientale</name>
    <name type="common">Charcoal tree</name>
    <name type="synonym">Celtis orientalis</name>
    <dbReference type="NCBI Taxonomy" id="63057"/>
    <lineage>
        <taxon>Eukaryota</taxon>
        <taxon>Viridiplantae</taxon>
        <taxon>Streptophyta</taxon>
        <taxon>Embryophyta</taxon>
        <taxon>Tracheophyta</taxon>
        <taxon>Spermatophyta</taxon>
        <taxon>Magnoliopsida</taxon>
        <taxon>eudicotyledons</taxon>
        <taxon>Gunneridae</taxon>
        <taxon>Pentapetalae</taxon>
        <taxon>rosids</taxon>
        <taxon>fabids</taxon>
        <taxon>Rosales</taxon>
        <taxon>Cannabaceae</taxon>
        <taxon>Trema</taxon>
    </lineage>
</organism>
<keyword evidence="9" id="KW-0269">Exonuclease</keyword>
<feature type="compositionally biased region" description="Low complexity" evidence="6">
    <location>
        <begin position="153"/>
        <end position="170"/>
    </location>
</feature>
<gene>
    <name evidence="9" type="ORF">TorRG33x02_276680</name>
</gene>
<keyword evidence="9" id="KW-0347">Helicase</keyword>
<dbReference type="OrthoDB" id="10252740at2759"/>
<dbReference type="FunFam" id="2.170.260.10:FF:000001">
    <property type="entry name" value="Protein argonaute-2"/>
    <property type="match status" value="1"/>
</dbReference>
<feature type="compositionally biased region" description="Gly residues" evidence="6">
    <location>
        <begin position="1037"/>
        <end position="1046"/>
    </location>
</feature>
<dbReference type="Gene3D" id="3.30.420.10">
    <property type="entry name" value="Ribonuclease H-like superfamily/Ribonuclease H"/>
    <property type="match status" value="1"/>
</dbReference>
<dbReference type="GO" id="GO:0031047">
    <property type="term" value="P:regulatory ncRNA-mediated gene silencing"/>
    <property type="evidence" value="ECO:0007669"/>
    <property type="project" value="UniProtKB-KW"/>
</dbReference>
<feature type="domain" description="Piwi" evidence="8">
    <location>
        <begin position="701"/>
        <end position="1022"/>
    </location>
</feature>
<dbReference type="Pfam" id="PF02170">
    <property type="entry name" value="PAZ"/>
    <property type="match status" value="1"/>
</dbReference>
<dbReference type="InParanoid" id="A0A2P5CQF5"/>
<dbReference type="FunFam" id="3.40.50.2300:FF:000110">
    <property type="entry name" value="Argonaute 10"/>
    <property type="match status" value="1"/>
</dbReference>
<evidence type="ECO:0000256" key="5">
    <source>
        <dbReference type="ARBA" id="ARBA00023274"/>
    </source>
</evidence>
<dbReference type="GO" id="GO:0006417">
    <property type="term" value="P:regulation of translation"/>
    <property type="evidence" value="ECO:0007669"/>
    <property type="project" value="UniProtKB-KW"/>
</dbReference>
<dbReference type="Proteomes" id="UP000237000">
    <property type="component" value="Unassembled WGS sequence"/>
</dbReference>
<dbReference type="SMART" id="SM00950">
    <property type="entry name" value="Piwi"/>
    <property type="match status" value="1"/>
</dbReference>
<feature type="region of interest" description="Disordered" evidence="6">
    <location>
        <begin position="1"/>
        <end position="207"/>
    </location>
</feature>
<dbReference type="PROSITE" id="PS50822">
    <property type="entry name" value="PIWI"/>
    <property type="match status" value="1"/>
</dbReference>
<dbReference type="SMART" id="SM01163">
    <property type="entry name" value="DUF1785"/>
    <property type="match status" value="1"/>
</dbReference>
<dbReference type="SUPFAM" id="SSF101690">
    <property type="entry name" value="PAZ domain"/>
    <property type="match status" value="1"/>
</dbReference>
<dbReference type="GO" id="GO:0051607">
    <property type="term" value="P:defense response to virus"/>
    <property type="evidence" value="ECO:0007669"/>
    <property type="project" value="UniProtKB-ARBA"/>
</dbReference>
<evidence type="ECO:0000256" key="2">
    <source>
        <dbReference type="ARBA" id="ARBA00022491"/>
    </source>
</evidence>
<dbReference type="InterPro" id="IPR032474">
    <property type="entry name" value="Argonaute_N"/>
</dbReference>
<keyword evidence="9" id="KW-0067">ATP-binding</keyword>
<dbReference type="GO" id="GO:0003723">
    <property type="term" value="F:RNA binding"/>
    <property type="evidence" value="ECO:0007669"/>
    <property type="project" value="InterPro"/>
</dbReference>
<dbReference type="Pfam" id="PF08699">
    <property type="entry name" value="ArgoL1"/>
    <property type="match status" value="1"/>
</dbReference>
<evidence type="ECO:0000256" key="4">
    <source>
        <dbReference type="ARBA" id="ARBA00023158"/>
    </source>
</evidence>
<keyword evidence="9" id="KW-0547">Nucleotide-binding</keyword>
<proteinExistence type="inferred from homology"/>
<dbReference type="InterPro" id="IPR014811">
    <property type="entry name" value="ArgoL1"/>
</dbReference>
<name>A0A2P5CQF5_TREOI</name>
<dbReference type="Pfam" id="PF16486">
    <property type="entry name" value="ArgoN"/>
    <property type="match status" value="1"/>
</dbReference>
<dbReference type="SUPFAM" id="SSF53098">
    <property type="entry name" value="Ribonuclease H-like"/>
    <property type="match status" value="1"/>
</dbReference>
<feature type="compositionally biased region" description="Low complexity" evidence="6">
    <location>
        <begin position="81"/>
        <end position="95"/>
    </location>
</feature>
<protein>
    <submittedName>
        <fullName evidence="9">Exonuclease/helicase-like</fullName>
    </submittedName>
</protein>
<keyword evidence="9" id="KW-0378">Hydrolase</keyword>
<dbReference type="InterPro" id="IPR003100">
    <property type="entry name" value="PAZ_dom"/>
</dbReference>
<dbReference type="GO" id="GO:0004527">
    <property type="term" value="F:exonuclease activity"/>
    <property type="evidence" value="ECO:0007669"/>
    <property type="project" value="UniProtKB-KW"/>
</dbReference>
<dbReference type="CDD" id="cd02846">
    <property type="entry name" value="PAZ_argonaute_like"/>
    <property type="match status" value="1"/>
</dbReference>
<comment type="caution">
    <text evidence="9">The sequence shown here is derived from an EMBL/GenBank/DDBJ whole genome shotgun (WGS) entry which is preliminary data.</text>
</comment>
<dbReference type="InterPro" id="IPR032472">
    <property type="entry name" value="ArgoL2"/>
</dbReference>
<evidence type="ECO:0000256" key="3">
    <source>
        <dbReference type="ARBA" id="ARBA00022845"/>
    </source>
</evidence>
<dbReference type="InterPro" id="IPR003165">
    <property type="entry name" value="Piwi"/>
</dbReference>
<feature type="region of interest" description="Disordered" evidence="6">
    <location>
        <begin position="1030"/>
        <end position="1060"/>
    </location>
</feature>
<dbReference type="GO" id="GO:1990904">
    <property type="term" value="C:ribonucleoprotein complex"/>
    <property type="evidence" value="ECO:0007669"/>
    <property type="project" value="UniProtKB-KW"/>
</dbReference>
<dbReference type="Pfam" id="PF16487">
    <property type="entry name" value="ArgoMid"/>
    <property type="match status" value="1"/>
</dbReference>
<comment type="similarity">
    <text evidence="1">Belongs to the argonaute family. Ago subfamily.</text>
</comment>
<dbReference type="FunFam" id="3.30.420.10:FF:000013">
    <property type="entry name" value="protein argonaute 10-like"/>
    <property type="match status" value="1"/>
</dbReference>
<evidence type="ECO:0000313" key="10">
    <source>
        <dbReference type="Proteomes" id="UP000237000"/>
    </source>
</evidence>
<keyword evidence="4" id="KW-0943">RNA-mediated gene silencing</keyword>
<dbReference type="STRING" id="63057.A0A2P5CQF5"/>
<sequence length="1077" mass="117933">MPRKRRTDHPGGGESSESQESGGGGGSGGGRGSQRPAERGGAQPQQGGGGGGGYQGGRGWGAQGGRGGGGGGGGGGGRGRGQPQQQQYGGPPEYQGRGRGGGPTHQGGRGGGGGRGPGGVGGGRGGGPSGGPSRPDPDLHQATPPQYRAAGVSQPLSPEASSSSAPPKTSEVVQQFEQIGLQPDAPTSQAIQPAPPSSKSMRFPLRPGKGSTGIRCIVKANHFFAELPDKDLHQYDVTITPEVTSRGVNRAVMEQLVKLYRESHLGRRLPAYDGRKSLYTAGPLPFISKDFEITLIDEDDGAGGQRRERKFRVVIKLAARADLHHLGLFLQGRQADAPQEALQVLDIVLRELPTTRYCPVGRSFYSPDLGRRQPLGEGLESWRGFYQSIRPTQMGLSLNIDMSSTAFIEPLPVIDFVTQLLNRDVSARPLSDADRVKIKKALRGVKVEVTHRGNMRRKYRISGLTSQATGELTFPVDERGTMKSVVEYFYETYGFVIQHTQWPCLQVGNQQRPNYLPMEVCKIVEGQRYSKRLNERQITALLKVTCQRPQERERDIMQTVHHNAYHNDPYAKEFGIKISERLAQVEARILPAPWLKYHDTGREKDCLPQVGQWNMMNKKMVNGGTVNNWMCVNFSRNVQESVARGFCYELAQMCYISGMAFNPEPVLPPSNGRPDQVEKVLKTRYHDAMSRLQPQGKELDLLIVILPDNNGSLYGDLKRICETDLGLVSQCCLTKHVFRMSKQYLANVALKINVKVGGRNTVLVDAISRRIPLVSDRPTIIFGADVTHPHPGEDSSPSIAAVVASQDWPEVTKYAGLVCAQAHRQELIQDLFKTWQDPVRGTVTGGMIKELLISFRRATGQKPQRIIFYRDGVSEGQFYQVLLYELDAIRRACASLEPNYQPPVTFVVVQKRHHTRLFANNHSDRNAVDKSGNILPGTVVDSKICHPTEFDFYLCSHAGIQGTSRPAHYHVLWDENKFTADGLQSLTNNLCYTYARCTRSVSIVPPAYYAHLAAFRARFYMEPETSDSGSMTSGAAAGRGGMGPGAGARSTRAPGSNAAVRPLPALKDNVKRVMFYC</sequence>
<dbReference type="GO" id="GO:0004386">
    <property type="term" value="F:helicase activity"/>
    <property type="evidence" value="ECO:0007669"/>
    <property type="project" value="UniProtKB-KW"/>
</dbReference>
<dbReference type="SMART" id="SM00949">
    <property type="entry name" value="PAZ"/>
    <property type="match status" value="1"/>
</dbReference>
<dbReference type="CDD" id="cd04657">
    <property type="entry name" value="Piwi_ago-like"/>
    <property type="match status" value="1"/>
</dbReference>
<dbReference type="InterPro" id="IPR032473">
    <property type="entry name" value="Argonaute_Mid_dom"/>
</dbReference>
<dbReference type="InterPro" id="IPR024357">
    <property type="entry name" value="Argonaut_Gly-rich"/>
</dbReference>
<dbReference type="Gene3D" id="2.170.260.10">
    <property type="entry name" value="paz domain"/>
    <property type="match status" value="1"/>
</dbReference>
<keyword evidence="2" id="KW-0678">Repressor</keyword>
<dbReference type="EMBL" id="JXTC01000339">
    <property type="protein sequence ID" value="PON63253.1"/>
    <property type="molecule type" value="Genomic_DNA"/>
</dbReference>
<dbReference type="InterPro" id="IPR012337">
    <property type="entry name" value="RNaseH-like_sf"/>
</dbReference>
<accession>A0A2P5CQF5</accession>
<dbReference type="PANTHER" id="PTHR22891">
    <property type="entry name" value="EUKARYOTIC TRANSLATION INITIATION FACTOR 2C"/>
    <property type="match status" value="1"/>
</dbReference>
<dbReference type="Pfam" id="PF16488">
    <property type="entry name" value="ArgoL2"/>
    <property type="match status" value="1"/>
</dbReference>